<feature type="region of interest" description="Disordered" evidence="1">
    <location>
        <begin position="1"/>
        <end position="20"/>
    </location>
</feature>
<name>A0A098LBY5_9BACT</name>
<sequence>MKIAFSNIASSSNSKISSDDSPVRLTHLYLRFLPKDWAEYDLLKSDTTLKLYQIPLDYEIQTYGNSYQDPDIPEGNPTWQYVAIKYDYNFNKNIRHEVLAELYLPESDSSIEGEVANLRIHGKGFIDALVDEAMILTKNYDDTLQTNNTNRITWNPNGTVRVYDTRLGKLIPLQGVRMRARRWFDVNEAVTDQNGWYQTGGFKRPANYSLVFETGGFDIRSGTFGQAMIDGPKQKSSWNVDLWDGVNRFYAHVFRGSWRYHYGYIGGLSRPILGFKLKYAAYDKGDESQGTNIGNWSIFSINPNIFIYRFTKNNIEHFSDEVFSTTCHETCHTTHSNIMNGGMIQFGQVNEFIVESWPIAVELFITSLEYRSKGIIDYGTPNYRLYASFPLDGAYQYWPTNCLKEYSTVFINLVDDYNEYIQSGNPNVPNDQVTGYSLAGIESSFLKHVYGQSSLKDQLKRNKPIGVTDAQIDLLMSSY</sequence>
<protein>
    <submittedName>
        <fullName evidence="2">Uncharacterized protein</fullName>
    </submittedName>
</protein>
<dbReference type="Proteomes" id="UP000030185">
    <property type="component" value="Unassembled WGS sequence"/>
</dbReference>
<reference evidence="2 3" key="1">
    <citation type="submission" date="2014-09" db="EMBL/GenBank/DDBJ databases">
        <title>Sporocytophaga myxococcoides PG-01 genome sequencing.</title>
        <authorList>
            <person name="Liu L."/>
            <person name="Gao P.J."/>
            <person name="Chen G.J."/>
            <person name="Wang L.S."/>
        </authorList>
    </citation>
    <scope>NUCLEOTIDE SEQUENCE [LARGE SCALE GENOMIC DNA]</scope>
    <source>
        <strain evidence="2 3">PG-01</strain>
    </source>
</reference>
<keyword evidence="3" id="KW-1185">Reference proteome</keyword>
<dbReference type="EMBL" id="BBLT01000002">
    <property type="protein sequence ID" value="GAL83937.1"/>
    <property type="molecule type" value="Genomic_DNA"/>
</dbReference>
<dbReference type="eggNOG" id="ENOG5030W38">
    <property type="taxonomic scope" value="Bacteria"/>
</dbReference>
<evidence type="ECO:0000313" key="2">
    <source>
        <dbReference type="EMBL" id="GAL83937.1"/>
    </source>
</evidence>
<dbReference type="AlphaFoldDB" id="A0A098LBY5"/>
<evidence type="ECO:0000313" key="3">
    <source>
        <dbReference type="Proteomes" id="UP000030185"/>
    </source>
</evidence>
<dbReference type="RefSeq" id="WP_045459716.1">
    <property type="nucleotide sequence ID" value="NZ_BBLT01000002.1"/>
</dbReference>
<organism evidence="2 3">
    <name type="scientific">Sporocytophaga myxococcoides</name>
    <dbReference type="NCBI Taxonomy" id="153721"/>
    <lineage>
        <taxon>Bacteria</taxon>
        <taxon>Pseudomonadati</taxon>
        <taxon>Bacteroidota</taxon>
        <taxon>Cytophagia</taxon>
        <taxon>Cytophagales</taxon>
        <taxon>Cytophagaceae</taxon>
        <taxon>Sporocytophaga</taxon>
    </lineage>
</organism>
<accession>A0A098LBY5</accession>
<dbReference type="OrthoDB" id="1489647at2"/>
<evidence type="ECO:0000256" key="1">
    <source>
        <dbReference type="SAM" id="MobiDB-lite"/>
    </source>
</evidence>
<feature type="compositionally biased region" description="Low complexity" evidence="1">
    <location>
        <begin position="1"/>
        <end position="16"/>
    </location>
</feature>
<comment type="caution">
    <text evidence="2">The sequence shown here is derived from an EMBL/GenBank/DDBJ whole genome shotgun (WGS) entry which is preliminary data.</text>
</comment>
<gene>
    <name evidence="2" type="ORF">MYP_1165</name>
</gene>
<proteinExistence type="predicted"/>